<organism evidence="1 2">
    <name type="scientific">Hibiscus syriacus</name>
    <name type="common">Rose of Sharon</name>
    <dbReference type="NCBI Taxonomy" id="106335"/>
    <lineage>
        <taxon>Eukaryota</taxon>
        <taxon>Viridiplantae</taxon>
        <taxon>Streptophyta</taxon>
        <taxon>Embryophyta</taxon>
        <taxon>Tracheophyta</taxon>
        <taxon>Spermatophyta</taxon>
        <taxon>Magnoliopsida</taxon>
        <taxon>eudicotyledons</taxon>
        <taxon>Gunneridae</taxon>
        <taxon>Pentapetalae</taxon>
        <taxon>rosids</taxon>
        <taxon>malvids</taxon>
        <taxon>Malvales</taxon>
        <taxon>Malvaceae</taxon>
        <taxon>Malvoideae</taxon>
        <taxon>Hibiscus</taxon>
    </lineage>
</organism>
<evidence type="ECO:0000313" key="1">
    <source>
        <dbReference type="EMBL" id="KAE8676232.1"/>
    </source>
</evidence>
<reference evidence="1" key="1">
    <citation type="submission" date="2019-09" db="EMBL/GenBank/DDBJ databases">
        <title>Draft genome information of white flower Hibiscus syriacus.</title>
        <authorList>
            <person name="Kim Y.-M."/>
        </authorList>
    </citation>
    <scope>NUCLEOTIDE SEQUENCE [LARGE SCALE GENOMIC DNA]</scope>
    <source>
        <strain evidence="1">YM2019G1</strain>
    </source>
</reference>
<sequence length="214" mass="24095">MDENRRYSRGAIRREEMAIKLDFSSQVYAKHSYESVRYVTVCAFSIDNFKEPELLNEPVRSAAERAILATAKKSKAVLFGSGYGLISLGGSKQGETDHLIKLIDIEKHVYMAAAPNPISYTYFGSGHNEFPEISFLLGQEKEAVIKCSYIDSLGLVFGVLAAIAYQRMREIDRRLELEGLITWFVPRENDRIISRTDGSVIENNLPISGLVYMV</sequence>
<dbReference type="Proteomes" id="UP000436088">
    <property type="component" value="Unassembled WGS sequence"/>
</dbReference>
<dbReference type="EMBL" id="VEPZ02001387">
    <property type="protein sequence ID" value="KAE8676232.1"/>
    <property type="molecule type" value="Genomic_DNA"/>
</dbReference>
<protein>
    <submittedName>
        <fullName evidence="1">Uncharacterized protein</fullName>
    </submittedName>
</protein>
<accession>A0A6A2XL20</accession>
<gene>
    <name evidence="1" type="ORF">F3Y22_tig00111621pilonHSYRG00349</name>
</gene>
<evidence type="ECO:0000313" key="2">
    <source>
        <dbReference type="Proteomes" id="UP000436088"/>
    </source>
</evidence>
<name>A0A6A2XL20_HIBSY</name>
<proteinExistence type="predicted"/>
<keyword evidence="2" id="KW-1185">Reference proteome</keyword>
<comment type="caution">
    <text evidence="1">The sequence shown here is derived from an EMBL/GenBank/DDBJ whole genome shotgun (WGS) entry which is preliminary data.</text>
</comment>
<dbReference type="AlphaFoldDB" id="A0A6A2XL20"/>